<evidence type="ECO:0000313" key="2">
    <source>
        <dbReference type="Proteomes" id="UP001415169"/>
    </source>
</evidence>
<reference evidence="1" key="2">
    <citation type="submission" date="2023-12" db="EMBL/GenBank/DDBJ databases">
        <authorList>
            <person name="Sun Q."/>
            <person name="Inoue M."/>
        </authorList>
    </citation>
    <scope>NUCLEOTIDE SEQUENCE</scope>
    <source>
        <strain evidence="1">JCM 17590</strain>
    </source>
</reference>
<comment type="caution">
    <text evidence="1">The sequence shown here is derived from an EMBL/GenBank/DDBJ whole genome shotgun (WGS) entry which is preliminary data.</text>
</comment>
<keyword evidence="2" id="KW-1185">Reference proteome</keyword>
<dbReference type="EMBL" id="BAABBV010000001">
    <property type="protein sequence ID" value="GAA4160610.1"/>
    <property type="molecule type" value="Genomic_DNA"/>
</dbReference>
<dbReference type="Gene3D" id="3.40.960.10">
    <property type="entry name" value="VSR Endonuclease"/>
    <property type="match status" value="1"/>
</dbReference>
<name>A0ABP7ZJR8_9MICO</name>
<protein>
    <recommendedName>
        <fullName evidence="3">DUF559 domain-containing protein</fullName>
    </recommendedName>
</protein>
<reference evidence="1" key="1">
    <citation type="journal article" date="2014" name="Int. J. Syst. Evol. Microbiol.">
        <title>Complete genome of a new Firmicutes species belonging to the dominant human colonic microbiota ('Ruminococcus bicirculans') reveals two chromosomes and a selective capacity to utilize plant glucans.</title>
        <authorList>
            <consortium name="NISC Comparative Sequencing Program"/>
            <person name="Wegmann U."/>
            <person name="Louis P."/>
            <person name="Goesmann A."/>
            <person name="Henrissat B."/>
            <person name="Duncan S.H."/>
            <person name="Flint H.J."/>
        </authorList>
    </citation>
    <scope>NUCLEOTIDE SEQUENCE</scope>
    <source>
        <strain evidence="1">JCM 17590</strain>
    </source>
</reference>
<proteinExistence type="predicted"/>
<organism evidence="1 2">
    <name type="scientific">Gryllotalpicola daejeonensis</name>
    <dbReference type="NCBI Taxonomy" id="993087"/>
    <lineage>
        <taxon>Bacteria</taxon>
        <taxon>Bacillati</taxon>
        <taxon>Actinomycetota</taxon>
        <taxon>Actinomycetes</taxon>
        <taxon>Micrococcales</taxon>
        <taxon>Microbacteriaceae</taxon>
        <taxon>Gryllotalpicola</taxon>
    </lineage>
</organism>
<accession>A0ABP7ZJR8</accession>
<dbReference type="RefSeq" id="WP_344791319.1">
    <property type="nucleotide sequence ID" value="NZ_BAABBV010000001.1"/>
</dbReference>
<sequence length="341" mass="37904">MPRRDELAQHSCFEACVLHGSEATPNSAVAKSATLAGMRTPTPLPPALAKAPFSVQKSDAFGIARGRLRARDLTATFHGVRVPVALLEAATTERKFAILCDAYRAKLPKGWFFSSVTAARILGIPVPLRHERLEVHVSAPVPKLRPRGKFVHGHSAPGASTRNFNGHEVREPAELWCELATVLTVDELIQAGDRIICDKPVLLAARARLEAAVRAHGSRPGARSLREALPQLRENVWSPKETWVRLVLLRAGLPEPARNQNILDRQGRLVAIGDLVYERYRTLVEYEGERWHADDRSIIDIDRYNTLSALGWTIVRVRKHHTAQDVERMVRTALAANGWRG</sequence>
<evidence type="ECO:0008006" key="3">
    <source>
        <dbReference type="Google" id="ProtNLM"/>
    </source>
</evidence>
<gene>
    <name evidence="1" type="ORF">GCM10022286_16890</name>
</gene>
<dbReference type="InterPro" id="IPR011335">
    <property type="entry name" value="Restrct_endonuc-II-like"/>
</dbReference>
<dbReference type="Proteomes" id="UP001415169">
    <property type="component" value="Unassembled WGS sequence"/>
</dbReference>
<evidence type="ECO:0000313" key="1">
    <source>
        <dbReference type="EMBL" id="GAA4160610.1"/>
    </source>
</evidence>
<dbReference type="SUPFAM" id="SSF52980">
    <property type="entry name" value="Restriction endonuclease-like"/>
    <property type="match status" value="1"/>
</dbReference>